<evidence type="ECO:0000256" key="4">
    <source>
        <dbReference type="PROSITE-ProRule" id="PRU00023"/>
    </source>
</evidence>
<evidence type="ECO:0000256" key="3">
    <source>
        <dbReference type="ARBA" id="ARBA00022833"/>
    </source>
</evidence>
<evidence type="ECO:0000256" key="6">
    <source>
        <dbReference type="SAM" id="MobiDB-lite"/>
    </source>
</evidence>
<feature type="region of interest" description="Disordered" evidence="6">
    <location>
        <begin position="358"/>
        <end position="441"/>
    </location>
</feature>
<keyword evidence="3" id="KW-0862">Zinc</keyword>
<proteinExistence type="predicted"/>
<dbReference type="GO" id="GO:0016567">
    <property type="term" value="P:protein ubiquitination"/>
    <property type="evidence" value="ECO:0007669"/>
    <property type="project" value="TreeGrafter"/>
</dbReference>
<feature type="compositionally biased region" description="Polar residues" evidence="6">
    <location>
        <begin position="428"/>
        <end position="441"/>
    </location>
</feature>
<dbReference type="InterPro" id="IPR002110">
    <property type="entry name" value="Ankyrin_rpt"/>
</dbReference>
<evidence type="ECO:0000259" key="7">
    <source>
        <dbReference type="PROSITE" id="PS50089"/>
    </source>
</evidence>
<dbReference type="PROSITE" id="PS50088">
    <property type="entry name" value="ANK_REPEAT"/>
    <property type="match status" value="2"/>
</dbReference>
<dbReference type="SUPFAM" id="SSF48403">
    <property type="entry name" value="Ankyrin repeat"/>
    <property type="match status" value="1"/>
</dbReference>
<evidence type="ECO:0000313" key="8">
    <source>
        <dbReference type="EMBL" id="CAI0434440.1"/>
    </source>
</evidence>
<evidence type="ECO:0000256" key="2">
    <source>
        <dbReference type="ARBA" id="ARBA00022771"/>
    </source>
</evidence>
<dbReference type="SMART" id="SM00248">
    <property type="entry name" value="ANK"/>
    <property type="match status" value="3"/>
</dbReference>
<dbReference type="InterPro" id="IPR036770">
    <property type="entry name" value="Ankyrin_rpt-contain_sf"/>
</dbReference>
<dbReference type="Pfam" id="PF13920">
    <property type="entry name" value="zf-C3HC4_3"/>
    <property type="match status" value="1"/>
</dbReference>
<dbReference type="CDD" id="cd23129">
    <property type="entry name" value="RING-HC_XBAT35-like"/>
    <property type="match status" value="1"/>
</dbReference>
<keyword evidence="9" id="KW-1185">Reference proteome</keyword>
<dbReference type="PROSITE" id="PS50089">
    <property type="entry name" value="ZF_RING_2"/>
    <property type="match status" value="1"/>
</dbReference>
<dbReference type="InterPro" id="IPR001841">
    <property type="entry name" value="Znf_RING"/>
</dbReference>
<dbReference type="EMBL" id="CAMGYJ010000006">
    <property type="protein sequence ID" value="CAI0434440.1"/>
    <property type="molecule type" value="Genomic_DNA"/>
</dbReference>
<dbReference type="PANTHER" id="PTHR46858">
    <property type="entry name" value="OS05G0521000 PROTEIN"/>
    <property type="match status" value="1"/>
</dbReference>
<dbReference type="GO" id="GO:0061630">
    <property type="term" value="F:ubiquitin protein ligase activity"/>
    <property type="evidence" value="ECO:0007669"/>
    <property type="project" value="TreeGrafter"/>
</dbReference>
<evidence type="ECO:0000256" key="1">
    <source>
        <dbReference type="ARBA" id="ARBA00022723"/>
    </source>
</evidence>
<comment type="caution">
    <text evidence="8">The sequence shown here is derived from an EMBL/GenBank/DDBJ whole genome shotgun (WGS) entry which is preliminary data.</text>
</comment>
<evidence type="ECO:0000313" key="9">
    <source>
        <dbReference type="Proteomes" id="UP001154282"/>
    </source>
</evidence>
<feature type="repeat" description="ANK" evidence="4">
    <location>
        <begin position="92"/>
        <end position="125"/>
    </location>
</feature>
<protein>
    <recommendedName>
        <fullName evidence="7">RING-type domain-containing protein</fullName>
    </recommendedName>
</protein>
<keyword evidence="2 5" id="KW-0863">Zinc-finger</keyword>
<reference evidence="8" key="1">
    <citation type="submission" date="2022-08" db="EMBL/GenBank/DDBJ databases">
        <authorList>
            <person name="Gutierrez-Valencia J."/>
        </authorList>
    </citation>
    <scope>NUCLEOTIDE SEQUENCE</scope>
</reference>
<dbReference type="InterPro" id="IPR013083">
    <property type="entry name" value="Znf_RING/FYVE/PHD"/>
</dbReference>
<dbReference type="AlphaFoldDB" id="A0AAV0LJS7"/>
<keyword evidence="4" id="KW-0040">ANK repeat</keyword>
<dbReference type="PROSITE" id="PS50297">
    <property type="entry name" value="ANK_REP_REGION"/>
    <property type="match status" value="2"/>
</dbReference>
<name>A0AAV0LJS7_9ROSI</name>
<dbReference type="Gene3D" id="1.25.40.20">
    <property type="entry name" value="Ankyrin repeat-containing domain"/>
    <property type="match status" value="1"/>
</dbReference>
<feature type="domain" description="RING-type" evidence="7">
    <location>
        <begin position="519"/>
        <end position="558"/>
    </location>
</feature>
<gene>
    <name evidence="8" type="ORF">LITE_LOCUS24279</name>
</gene>
<keyword evidence="1" id="KW-0479">Metal-binding</keyword>
<organism evidence="8 9">
    <name type="scientific">Linum tenue</name>
    <dbReference type="NCBI Taxonomy" id="586396"/>
    <lineage>
        <taxon>Eukaryota</taxon>
        <taxon>Viridiplantae</taxon>
        <taxon>Streptophyta</taxon>
        <taxon>Embryophyta</taxon>
        <taxon>Tracheophyta</taxon>
        <taxon>Spermatophyta</taxon>
        <taxon>Magnoliopsida</taxon>
        <taxon>eudicotyledons</taxon>
        <taxon>Gunneridae</taxon>
        <taxon>Pentapetalae</taxon>
        <taxon>rosids</taxon>
        <taxon>fabids</taxon>
        <taxon>Malpighiales</taxon>
        <taxon>Linaceae</taxon>
        <taxon>Linum</taxon>
    </lineage>
</organism>
<dbReference type="Proteomes" id="UP001154282">
    <property type="component" value="Unassembled WGS sequence"/>
</dbReference>
<dbReference type="PANTHER" id="PTHR46858:SF7">
    <property type="entry name" value="RING-TYPE DOMAIN-CONTAINING PROTEIN"/>
    <property type="match status" value="1"/>
</dbReference>
<dbReference type="Pfam" id="PF00023">
    <property type="entry name" value="Ank"/>
    <property type="match status" value="2"/>
</dbReference>
<dbReference type="SUPFAM" id="SSF57850">
    <property type="entry name" value="RING/U-box"/>
    <property type="match status" value="1"/>
</dbReference>
<feature type="repeat" description="ANK" evidence="4">
    <location>
        <begin position="144"/>
        <end position="176"/>
    </location>
</feature>
<accession>A0AAV0LJS7</accession>
<evidence type="ECO:0000256" key="5">
    <source>
        <dbReference type="PROSITE-ProRule" id="PRU00175"/>
    </source>
</evidence>
<feature type="region of interest" description="Disordered" evidence="6">
    <location>
        <begin position="456"/>
        <end position="510"/>
    </location>
</feature>
<dbReference type="GO" id="GO:0008270">
    <property type="term" value="F:zinc ion binding"/>
    <property type="evidence" value="ECO:0007669"/>
    <property type="project" value="UniProtKB-KW"/>
</dbReference>
<dbReference type="Gene3D" id="3.30.40.10">
    <property type="entry name" value="Zinc/RING finger domain, C3HC4 (zinc finger)"/>
    <property type="match status" value="1"/>
</dbReference>
<sequence length="570" mass="61440">MAKFPSLCNLLSFLRRLDPSSLFRILSAIESFAEEIVRLRLHLTIIMGQSLGSASPKQSKDELLFQFVLAGNVEGARALYGHGANLECTDKEGNTPLIVACKDSALFYVAKALIDLGANVNAYGPELEENELLISVLWNLAGRYGGTPLHHAASRGLEQTVQLLLLSGGNALLRNDDGQTALDMARTNQKTVVVRAIEHHICLFSGWLREFHGPAFLRSFSLQLLATKVWAVVLPYSTRDPTNARLQLVLYSNQQDAKPYTVIPLWNAKIEEPKFDNPDAGMTIFDPSSNSRHQLAPFKQGDKDQLRCLYDACRRNGITQVGPTPRHQHMEHVIPDTGYEDPEEALQLAMALSASIQSAMEDRQQPPNSHDYGSGAIDTNGWGDAPHAESHNGWGAPVGSPLSEASSSGQVPEKAAKEKYNGWDVPSTRPTAGSQAHSQMQHNSLPVNQVVAVASTTAPSAPPVPTEATMDEEGPIHYPSIDLGPLDLSVPATEQGVSSATSNSKDEGSASSSSASSVCIICWDAPVQGACVPCGHMAGCMECLSDIKGKKGTCPVCRAKLTQVIKLYSV</sequence>